<keyword evidence="3" id="KW-1185">Reference proteome</keyword>
<dbReference type="EMBL" id="CM029039">
    <property type="protein sequence ID" value="KAG2641843.1"/>
    <property type="molecule type" value="Genomic_DNA"/>
</dbReference>
<keyword evidence="1" id="KW-0812">Transmembrane</keyword>
<comment type="caution">
    <text evidence="2">The sequence shown here is derived from an EMBL/GenBank/DDBJ whole genome shotgun (WGS) entry which is preliminary data.</text>
</comment>
<organism evidence="2 3">
    <name type="scientific">Panicum virgatum</name>
    <name type="common">Blackwell switchgrass</name>
    <dbReference type="NCBI Taxonomy" id="38727"/>
    <lineage>
        <taxon>Eukaryota</taxon>
        <taxon>Viridiplantae</taxon>
        <taxon>Streptophyta</taxon>
        <taxon>Embryophyta</taxon>
        <taxon>Tracheophyta</taxon>
        <taxon>Spermatophyta</taxon>
        <taxon>Magnoliopsida</taxon>
        <taxon>Liliopsida</taxon>
        <taxon>Poales</taxon>
        <taxon>Poaceae</taxon>
        <taxon>PACMAD clade</taxon>
        <taxon>Panicoideae</taxon>
        <taxon>Panicodae</taxon>
        <taxon>Paniceae</taxon>
        <taxon>Panicinae</taxon>
        <taxon>Panicum</taxon>
        <taxon>Panicum sect. Hiantes</taxon>
    </lineage>
</organism>
<accession>A0A8T0WAZ5</accession>
<name>A0A8T0WAZ5_PANVG</name>
<protein>
    <submittedName>
        <fullName evidence="2">Uncharacterized protein</fullName>
    </submittedName>
</protein>
<gene>
    <name evidence="2" type="ORF">PVAP13_2KG221858</name>
</gene>
<reference evidence="2" key="1">
    <citation type="submission" date="2020-05" db="EMBL/GenBank/DDBJ databases">
        <title>WGS assembly of Panicum virgatum.</title>
        <authorList>
            <person name="Lovell J.T."/>
            <person name="Jenkins J."/>
            <person name="Shu S."/>
            <person name="Juenger T.E."/>
            <person name="Schmutz J."/>
        </authorList>
    </citation>
    <scope>NUCLEOTIDE SEQUENCE</scope>
    <source>
        <strain evidence="2">AP13</strain>
    </source>
</reference>
<evidence type="ECO:0000313" key="3">
    <source>
        <dbReference type="Proteomes" id="UP000823388"/>
    </source>
</evidence>
<proteinExistence type="predicted"/>
<feature type="transmembrane region" description="Helical" evidence="1">
    <location>
        <begin position="50"/>
        <end position="73"/>
    </location>
</feature>
<feature type="transmembrane region" description="Helical" evidence="1">
    <location>
        <begin position="7"/>
        <end position="30"/>
    </location>
</feature>
<evidence type="ECO:0000256" key="1">
    <source>
        <dbReference type="SAM" id="Phobius"/>
    </source>
</evidence>
<dbReference type="AlphaFoldDB" id="A0A8T0WAZ5"/>
<sequence length="102" mass="11571">MTKDETLLVFTLVVSSVSVFLFGILLFMVLISATRDFRERTKSKLVKIMIWAGIVVITFAIAIRIYPIFIFLLKERIKPLVEAFMISFPGSGKFLFHGIGIV</sequence>
<evidence type="ECO:0000313" key="2">
    <source>
        <dbReference type="EMBL" id="KAG2641843.1"/>
    </source>
</evidence>
<dbReference type="Proteomes" id="UP000823388">
    <property type="component" value="Chromosome 2K"/>
</dbReference>
<keyword evidence="1" id="KW-1133">Transmembrane helix</keyword>
<keyword evidence="1" id="KW-0472">Membrane</keyword>